<reference evidence="3" key="1">
    <citation type="submission" date="2018-05" db="EMBL/GenBank/DDBJ databases">
        <authorList>
            <person name="Lanie J.A."/>
            <person name="Ng W.-L."/>
            <person name="Kazmierczak K.M."/>
            <person name="Andrzejewski T.M."/>
            <person name="Davidsen T.M."/>
            <person name="Wayne K.J."/>
            <person name="Tettelin H."/>
            <person name="Glass J.I."/>
            <person name="Rusch D."/>
            <person name="Podicherti R."/>
            <person name="Tsui H.-C.T."/>
            <person name="Winkler M.E."/>
        </authorList>
    </citation>
    <scope>NUCLEOTIDE SEQUENCE</scope>
</reference>
<gene>
    <name evidence="3" type="ORF">METZ01_LOCUS364206</name>
</gene>
<dbReference type="InterPro" id="IPR050447">
    <property type="entry name" value="Erg6_SMT_methyltransf"/>
</dbReference>
<name>A0A382SP78_9ZZZZ</name>
<evidence type="ECO:0000256" key="1">
    <source>
        <dbReference type="ARBA" id="ARBA00022679"/>
    </source>
</evidence>
<organism evidence="3">
    <name type="scientific">marine metagenome</name>
    <dbReference type="NCBI Taxonomy" id="408172"/>
    <lineage>
        <taxon>unclassified sequences</taxon>
        <taxon>metagenomes</taxon>
        <taxon>ecological metagenomes</taxon>
    </lineage>
</organism>
<dbReference type="InterPro" id="IPR013216">
    <property type="entry name" value="Methyltransf_11"/>
</dbReference>
<dbReference type="Gene3D" id="3.40.50.150">
    <property type="entry name" value="Vaccinia Virus protein VP39"/>
    <property type="match status" value="1"/>
</dbReference>
<sequence length="260" mass="31180">MVKTKKQKVEKQTIKEYWEEHAPQVWYSDKEPLSVEWFNEIEYKRYNVYLEFFNEMFEYKYHYKEKMLEIGCGVGTDLVRFAKNGVMCTGLDLTQFAIETTRAHFEIKNLKYEELLVGDAENLPFNDNTFDLVVSIGVIHHTPDIQKCVNEIYRVLKPEGKAIICLYARGWKHYFKRVFIHGILLGGLIRYGYSKLINRQTEVHGNSPLTYIHKKKEVKKLFNIFGNVKIYRDRMGEYFDYAPWRSRKFPQWFTNLIYLF</sequence>
<dbReference type="CDD" id="cd02440">
    <property type="entry name" value="AdoMet_MTases"/>
    <property type="match status" value="1"/>
</dbReference>
<dbReference type="SUPFAM" id="SSF53335">
    <property type="entry name" value="S-adenosyl-L-methionine-dependent methyltransferases"/>
    <property type="match status" value="1"/>
</dbReference>
<dbReference type="AlphaFoldDB" id="A0A382SP78"/>
<keyword evidence="1" id="KW-0808">Transferase</keyword>
<proteinExistence type="predicted"/>
<protein>
    <recommendedName>
        <fullName evidence="2">Methyltransferase type 11 domain-containing protein</fullName>
    </recommendedName>
</protein>
<dbReference type="PANTHER" id="PTHR44068:SF11">
    <property type="entry name" value="GERANYL DIPHOSPHATE 2-C-METHYLTRANSFERASE"/>
    <property type="match status" value="1"/>
</dbReference>
<accession>A0A382SP78</accession>
<dbReference type="InterPro" id="IPR029063">
    <property type="entry name" value="SAM-dependent_MTases_sf"/>
</dbReference>
<dbReference type="EMBL" id="UINC01130343">
    <property type="protein sequence ID" value="SVD11352.1"/>
    <property type="molecule type" value="Genomic_DNA"/>
</dbReference>
<evidence type="ECO:0000313" key="3">
    <source>
        <dbReference type="EMBL" id="SVD11352.1"/>
    </source>
</evidence>
<dbReference type="GO" id="GO:0008757">
    <property type="term" value="F:S-adenosylmethionine-dependent methyltransferase activity"/>
    <property type="evidence" value="ECO:0007669"/>
    <property type="project" value="InterPro"/>
</dbReference>
<feature type="non-terminal residue" evidence="3">
    <location>
        <position position="260"/>
    </location>
</feature>
<evidence type="ECO:0000259" key="2">
    <source>
        <dbReference type="Pfam" id="PF08241"/>
    </source>
</evidence>
<feature type="domain" description="Methyltransferase type 11" evidence="2">
    <location>
        <begin position="68"/>
        <end position="164"/>
    </location>
</feature>
<dbReference type="Pfam" id="PF08241">
    <property type="entry name" value="Methyltransf_11"/>
    <property type="match status" value="1"/>
</dbReference>
<dbReference type="PANTHER" id="PTHR44068">
    <property type="entry name" value="ZGC:194242"/>
    <property type="match status" value="1"/>
</dbReference>